<dbReference type="OrthoDB" id="516817at2"/>
<dbReference type="Pfam" id="PF13531">
    <property type="entry name" value="SBP_bac_11"/>
    <property type="match status" value="1"/>
</dbReference>
<reference evidence="1 2" key="2">
    <citation type="submission" date="2019-02" db="EMBL/GenBank/DDBJ databases">
        <title>'Lichenibacterium ramalinii' gen. nov. sp. nov., 'Lichenibacterium minor' gen. nov. sp. nov.</title>
        <authorList>
            <person name="Pankratov T."/>
        </authorList>
    </citation>
    <scope>NUCLEOTIDE SEQUENCE [LARGE SCALE GENOMIC DNA]</scope>
    <source>
        <strain evidence="1 2">RmlP026</strain>
    </source>
</reference>
<dbReference type="GO" id="GO:0030973">
    <property type="term" value="F:molybdate ion binding"/>
    <property type="evidence" value="ECO:0007669"/>
    <property type="project" value="TreeGrafter"/>
</dbReference>
<organism evidence="1 2">
    <name type="scientific">Lichenibacterium minor</name>
    <dbReference type="NCBI Taxonomy" id="2316528"/>
    <lineage>
        <taxon>Bacteria</taxon>
        <taxon>Pseudomonadati</taxon>
        <taxon>Pseudomonadota</taxon>
        <taxon>Alphaproteobacteria</taxon>
        <taxon>Hyphomicrobiales</taxon>
        <taxon>Lichenihabitantaceae</taxon>
        <taxon>Lichenibacterium</taxon>
    </lineage>
</organism>
<dbReference type="Gene3D" id="3.40.190.10">
    <property type="entry name" value="Periplasmic binding protein-like II"/>
    <property type="match status" value="2"/>
</dbReference>
<dbReference type="AlphaFoldDB" id="A0A4Q2U586"/>
<dbReference type="InterPro" id="IPR050682">
    <property type="entry name" value="ModA/WtpA"/>
</dbReference>
<gene>
    <name evidence="1" type="ORF">D3273_13100</name>
</gene>
<dbReference type="RefSeq" id="WP_129227231.1">
    <property type="nucleotide sequence ID" value="NZ_QYBB01000013.1"/>
</dbReference>
<accession>A0A4Q2U586</accession>
<dbReference type="Proteomes" id="UP000290759">
    <property type="component" value="Unassembled WGS sequence"/>
</dbReference>
<name>A0A4Q2U586_9HYPH</name>
<protein>
    <submittedName>
        <fullName evidence="1">Molybdate ABC transporter substrate-binding protein</fullName>
    </submittedName>
</protein>
<dbReference type="PANTHER" id="PTHR30632:SF0">
    <property type="entry name" value="SULFATE-BINDING PROTEIN"/>
    <property type="match status" value="1"/>
</dbReference>
<dbReference type="GO" id="GO:0015689">
    <property type="term" value="P:molybdate ion transport"/>
    <property type="evidence" value="ECO:0007669"/>
    <property type="project" value="TreeGrafter"/>
</dbReference>
<keyword evidence="2" id="KW-1185">Reference proteome</keyword>
<reference evidence="1 2" key="1">
    <citation type="submission" date="2018-12" db="EMBL/GenBank/DDBJ databases">
        <authorList>
            <person name="Grouzdev D.S."/>
            <person name="Krutkina M.S."/>
        </authorList>
    </citation>
    <scope>NUCLEOTIDE SEQUENCE [LARGE SCALE GENOMIC DNA]</scope>
    <source>
        <strain evidence="1 2">RmlP026</strain>
    </source>
</reference>
<sequence length="273" mass="27824">MLRPALPLLRGVAAAAVFVLAIGAAAEAAPVKVYAAGSLSSAMAALIEAAGEPPGAFAAPVYGPAGLLADRLSRGETADLFASADIAAPERLAAARPDALVVTFVKNRMCVAAKAAVGLTETGMLDRMLSPDLRLATSTPGNDPGGDYALAVFKRAEALRPGAEKALTGKMLTLVGGPTTMVPIAGKSPGASIFLGDHADLFLYYCSSAAALLKEVPDLTNLPLPDSLEVHPVYAMAVLSREPAAERFALFVLSSKGQAILGRFGFTPLAAAP</sequence>
<evidence type="ECO:0000313" key="1">
    <source>
        <dbReference type="EMBL" id="RYC31572.1"/>
    </source>
</evidence>
<comment type="caution">
    <text evidence="1">The sequence shown here is derived from an EMBL/GenBank/DDBJ whole genome shotgun (WGS) entry which is preliminary data.</text>
</comment>
<dbReference type="EMBL" id="QYBB01000013">
    <property type="protein sequence ID" value="RYC31572.1"/>
    <property type="molecule type" value="Genomic_DNA"/>
</dbReference>
<evidence type="ECO:0000313" key="2">
    <source>
        <dbReference type="Proteomes" id="UP000290759"/>
    </source>
</evidence>
<dbReference type="SUPFAM" id="SSF53850">
    <property type="entry name" value="Periplasmic binding protein-like II"/>
    <property type="match status" value="1"/>
</dbReference>
<proteinExistence type="predicted"/>
<dbReference type="PANTHER" id="PTHR30632">
    <property type="entry name" value="MOLYBDATE-BINDING PERIPLASMIC PROTEIN"/>
    <property type="match status" value="1"/>
</dbReference>